<dbReference type="RefSeq" id="WP_073307950.1">
    <property type="nucleotide sequence ID" value="NZ_FQZI01000001.1"/>
</dbReference>
<dbReference type="STRING" id="415425.SAMN05444363_0326"/>
<dbReference type="AlphaFoldDB" id="A0A1M6AP44"/>
<reference evidence="2" key="1">
    <citation type="submission" date="2016-11" db="EMBL/GenBank/DDBJ databases">
        <authorList>
            <person name="Varghese N."/>
            <person name="Submissions S."/>
        </authorList>
    </citation>
    <scope>NUCLEOTIDE SEQUENCE [LARGE SCALE GENOMIC DNA]</scope>
    <source>
        <strain evidence="2">DSM 18829</strain>
    </source>
</reference>
<evidence type="ECO:0000313" key="2">
    <source>
        <dbReference type="Proteomes" id="UP000184488"/>
    </source>
</evidence>
<keyword evidence="2" id="KW-1185">Reference proteome</keyword>
<proteinExistence type="predicted"/>
<dbReference type="Proteomes" id="UP000184488">
    <property type="component" value="Unassembled WGS sequence"/>
</dbReference>
<dbReference type="EMBL" id="FQZI01000001">
    <property type="protein sequence ID" value="SHI38274.1"/>
    <property type="molecule type" value="Genomic_DNA"/>
</dbReference>
<gene>
    <name evidence="1" type="ORF">SAMN05444363_0326</name>
</gene>
<accession>A0A1M6AP44</accession>
<name>A0A1M6AP44_9FLAO</name>
<sequence length="185" mass="22223">MRKITFLIFLFLTQQSFSQDFSLIVKAEKKLNEKDYVKALRLLNRAEKVDYGFCGNAKMDAFDKIYELKMKLFKETKDLKGLQKFLNNIQFEFDEGYSKERILLALNFYTKEELKRLLIESIQNSARRNLESDFGIVNFKLSSKYRIKLYFLDYNVLTIMRNEKITYNEAVIKIFQKSVYWEMLN</sequence>
<evidence type="ECO:0000313" key="1">
    <source>
        <dbReference type="EMBL" id="SHI38274.1"/>
    </source>
</evidence>
<organism evidence="1 2">
    <name type="scientific">Flavobacterium terrae</name>
    <dbReference type="NCBI Taxonomy" id="415425"/>
    <lineage>
        <taxon>Bacteria</taxon>
        <taxon>Pseudomonadati</taxon>
        <taxon>Bacteroidota</taxon>
        <taxon>Flavobacteriia</taxon>
        <taxon>Flavobacteriales</taxon>
        <taxon>Flavobacteriaceae</taxon>
        <taxon>Flavobacterium</taxon>
    </lineage>
</organism>
<dbReference type="OrthoDB" id="9554502at2"/>
<protein>
    <submittedName>
        <fullName evidence="1">Uncharacterized protein</fullName>
    </submittedName>
</protein>